<dbReference type="Pfam" id="PF14559">
    <property type="entry name" value="TPR_19"/>
    <property type="match status" value="1"/>
</dbReference>
<dbReference type="AlphaFoldDB" id="A0A934VSM3"/>
<dbReference type="Gene3D" id="3.40.50.10070">
    <property type="entry name" value="TolB, N-terminal domain"/>
    <property type="match status" value="1"/>
</dbReference>
<sequence>MSNSARPYLRIHLFADFELHLEGALCPAIEKQRQKSLLAYLAFNQGKPQSRSHLAFTFWPDSEEKQALTNLRNLLYGIRQALPEIDRFLEIDKQTISLRDDPECEVDRVRFETDLSAEKLESACKRYRGSLLPKFHDEWIEPERESLRLRADESFKKLIDQFREDGDISQAIHYSKIRIQHESLSESSQCTHIELLAESGDKAAALQAYLSYEKHLRAELEIEPGDEIRALRNRIATAAPPKIDHPPARESAPTALPTKTKARHLGTLPLLALSCAIALSLLFFFRDKSPSSSTTKNSIAVLPFDTRSQKEEDRFFADGFHDDLITQISRIQDFDIISRTSTIKYRNTEKDLKQIAKELGVTTIIEGGIQRQGNQIRINIQLIDANSGFHLWAENYTRKTTAENIFELQNEITAAITSELQGVLLPQSKDSRNEPPTQNLAALESYFYGRASGIHSTSEGLAKSIEHYKNALELDPNFAEAHTAIALSYLRQIHFSGKPVEAQVAIARSHVAKALQLDNGLSNAHVSLGYMKSYETDFVAAERAYEKAIELDPNNADAYLLYSISRHYRYGDLEMALELAKKSVELAPVDSQNRIELANVLMSLNRVSEAKKLLSELIKDDSKNSLAINRLGALYDYSLNRYDEAIRLYRLAYKLDPTNQDLSSSIAWAYLKLGDKGNYISWSERDIAVAPASHKVTFLKGYIHKIRGQTEESIASFAALKQSDIFFDWSVYEVTAAAVERGAFAEALNGFTVAYPWISATDVAINQKNCIQLIDYTYLLHLNGRQEQAEALGQRLIEFLPKATRLSQIGYQYFDSHVYLALGDKQGAYAVLQDYIDAGGCASYFATEVFTKSLHNEPEFQRLLAINNSRLAEQRRTLATWEANNELAPIPDLELSLGR</sequence>
<dbReference type="EMBL" id="JAENIL010000042">
    <property type="protein sequence ID" value="MBK1879155.1"/>
    <property type="molecule type" value="Genomic_DNA"/>
</dbReference>
<evidence type="ECO:0000313" key="4">
    <source>
        <dbReference type="Proteomes" id="UP000617628"/>
    </source>
</evidence>
<dbReference type="Pfam" id="PF13181">
    <property type="entry name" value="TPR_8"/>
    <property type="match status" value="2"/>
</dbReference>
<accession>A0A934VSM3</accession>
<dbReference type="InterPro" id="IPR016032">
    <property type="entry name" value="Sig_transdc_resp-reg_C-effctor"/>
</dbReference>
<protein>
    <submittedName>
        <fullName evidence="3">Tetratricopeptide repeat protein</fullName>
    </submittedName>
</protein>
<dbReference type="PANTHER" id="PTHR35807">
    <property type="entry name" value="TRANSCRIPTIONAL REGULATOR REDD-RELATED"/>
    <property type="match status" value="1"/>
</dbReference>
<gene>
    <name evidence="3" type="ORF">JIN87_19880</name>
</gene>
<dbReference type="SUPFAM" id="SSF46894">
    <property type="entry name" value="C-terminal effector domain of the bipartite response regulators"/>
    <property type="match status" value="1"/>
</dbReference>
<feature type="domain" description="Bacterial transcriptional activator" evidence="2">
    <location>
        <begin position="106"/>
        <end position="236"/>
    </location>
</feature>
<dbReference type="Proteomes" id="UP000617628">
    <property type="component" value="Unassembled WGS sequence"/>
</dbReference>
<evidence type="ECO:0000313" key="3">
    <source>
        <dbReference type="EMBL" id="MBK1879155.1"/>
    </source>
</evidence>
<keyword evidence="4" id="KW-1185">Reference proteome</keyword>
<dbReference type="GO" id="GO:0003677">
    <property type="term" value="F:DNA binding"/>
    <property type="evidence" value="ECO:0007669"/>
    <property type="project" value="InterPro"/>
</dbReference>
<dbReference type="Pfam" id="PF03704">
    <property type="entry name" value="BTAD"/>
    <property type="match status" value="1"/>
</dbReference>
<dbReference type="Gene3D" id="1.10.10.10">
    <property type="entry name" value="Winged helix-like DNA-binding domain superfamily/Winged helix DNA-binding domain"/>
    <property type="match status" value="1"/>
</dbReference>
<dbReference type="Gene3D" id="1.25.40.10">
    <property type="entry name" value="Tetratricopeptide repeat domain"/>
    <property type="match status" value="4"/>
</dbReference>
<name>A0A934VSM3_9BACT</name>
<organism evidence="3 4">
    <name type="scientific">Pelagicoccus mobilis</name>
    <dbReference type="NCBI Taxonomy" id="415221"/>
    <lineage>
        <taxon>Bacteria</taxon>
        <taxon>Pseudomonadati</taxon>
        <taxon>Verrucomicrobiota</taxon>
        <taxon>Opitutia</taxon>
        <taxon>Puniceicoccales</taxon>
        <taxon>Pelagicoccaceae</taxon>
        <taxon>Pelagicoccus</taxon>
    </lineage>
</organism>
<dbReference type="InterPro" id="IPR036388">
    <property type="entry name" value="WH-like_DNA-bd_sf"/>
</dbReference>
<dbReference type="SMART" id="SM01043">
    <property type="entry name" value="BTAD"/>
    <property type="match status" value="1"/>
</dbReference>
<dbReference type="InterPro" id="IPR005158">
    <property type="entry name" value="BTAD"/>
</dbReference>
<reference evidence="3" key="1">
    <citation type="submission" date="2021-01" db="EMBL/GenBank/DDBJ databases">
        <title>Modified the classification status of verrucomicrobia.</title>
        <authorList>
            <person name="Feng X."/>
        </authorList>
    </citation>
    <scope>NUCLEOTIDE SEQUENCE</scope>
    <source>
        <strain evidence="3">KCTC 13126</strain>
    </source>
</reference>
<dbReference type="RefSeq" id="WP_200357368.1">
    <property type="nucleotide sequence ID" value="NZ_JAENIL010000042.1"/>
</dbReference>
<evidence type="ECO:0000259" key="2">
    <source>
        <dbReference type="SMART" id="SM01043"/>
    </source>
</evidence>
<evidence type="ECO:0000256" key="1">
    <source>
        <dbReference type="PROSITE-ProRule" id="PRU00339"/>
    </source>
</evidence>
<dbReference type="SUPFAM" id="SSF48452">
    <property type="entry name" value="TPR-like"/>
    <property type="match status" value="2"/>
</dbReference>
<dbReference type="SMART" id="SM00028">
    <property type="entry name" value="TPR"/>
    <property type="match status" value="3"/>
</dbReference>
<dbReference type="PROSITE" id="PS50005">
    <property type="entry name" value="TPR"/>
    <property type="match status" value="1"/>
</dbReference>
<feature type="repeat" description="TPR" evidence="1">
    <location>
        <begin position="522"/>
        <end position="555"/>
    </location>
</feature>
<keyword evidence="1" id="KW-0802">TPR repeat</keyword>
<dbReference type="InterPro" id="IPR019734">
    <property type="entry name" value="TPR_rpt"/>
</dbReference>
<dbReference type="InterPro" id="IPR051677">
    <property type="entry name" value="AfsR-DnrI-RedD_regulator"/>
</dbReference>
<dbReference type="InterPro" id="IPR011990">
    <property type="entry name" value="TPR-like_helical_dom_sf"/>
</dbReference>
<comment type="caution">
    <text evidence="3">The sequence shown here is derived from an EMBL/GenBank/DDBJ whole genome shotgun (WGS) entry which is preliminary data.</text>
</comment>
<proteinExistence type="predicted"/>
<dbReference type="GO" id="GO:0006355">
    <property type="term" value="P:regulation of DNA-templated transcription"/>
    <property type="evidence" value="ECO:0007669"/>
    <property type="project" value="InterPro"/>
</dbReference>
<dbReference type="Pfam" id="PF13414">
    <property type="entry name" value="TPR_11"/>
    <property type="match status" value="1"/>
</dbReference>
<dbReference type="SUPFAM" id="SSF81901">
    <property type="entry name" value="HCP-like"/>
    <property type="match status" value="1"/>
</dbReference>